<dbReference type="PANTHER" id="PTHR42919">
    <property type="entry name" value="N-ALPHA-ACETYLTRANSFERASE"/>
    <property type="match status" value="1"/>
</dbReference>
<keyword evidence="1" id="KW-0808">Transferase</keyword>
<keyword evidence="2" id="KW-0012">Acyltransferase</keyword>
<dbReference type="InterPro" id="IPR016181">
    <property type="entry name" value="Acyl_CoA_acyltransferase"/>
</dbReference>
<reference evidence="4 5" key="1">
    <citation type="submission" date="2020-08" db="EMBL/GenBank/DDBJ databases">
        <title>A Genomic Blueprint of the Chicken Gut Microbiome.</title>
        <authorList>
            <person name="Gilroy R."/>
            <person name="Ravi A."/>
            <person name="Getino M."/>
            <person name="Pursley I."/>
            <person name="Horton D.L."/>
            <person name="Alikhan N.-F."/>
            <person name="Baker D."/>
            <person name="Gharbi K."/>
            <person name="Hall N."/>
            <person name="Watson M."/>
            <person name="Adriaenssens E.M."/>
            <person name="Foster-Nyarko E."/>
            <person name="Jarju S."/>
            <person name="Secka A."/>
            <person name="Antonio M."/>
            <person name="Oren A."/>
            <person name="Chaudhuri R."/>
            <person name="La Ragione R.M."/>
            <person name="Hildebrand F."/>
            <person name="Pallen M.J."/>
        </authorList>
    </citation>
    <scope>NUCLEOTIDE SEQUENCE [LARGE SCALE GENOMIC DNA]</scope>
    <source>
        <strain evidence="4 5">Sa1BUA13</strain>
    </source>
</reference>
<sequence length="172" mass="19978">MTTKLTECTLDDLHELQTISIVTFTETFKDQNSPEHLKAYLDEAYDLDKLKKELKNPSSRFYFIYVDQQVAGYLKLNTDAAQTEPMGADSLEVERIYVKKAFQRYGLGKQLLNKAFEMAVEQNKKRIWLGVWEENANAIAFYRKKGFVQTGTHSFYMGDDEQVDLIMVKTLH</sequence>
<dbReference type="InterPro" id="IPR051556">
    <property type="entry name" value="N-term/lysine_N-AcTrnsfr"/>
</dbReference>
<evidence type="ECO:0000256" key="1">
    <source>
        <dbReference type="ARBA" id="ARBA00022679"/>
    </source>
</evidence>
<dbReference type="Gene3D" id="3.40.630.30">
    <property type="match status" value="1"/>
</dbReference>
<comment type="caution">
    <text evidence="4">The sequence shown here is derived from an EMBL/GenBank/DDBJ whole genome shotgun (WGS) entry which is preliminary data.</text>
</comment>
<dbReference type="RefSeq" id="WP_191716673.1">
    <property type="nucleotide sequence ID" value="NZ_JACSPU010000007.1"/>
</dbReference>
<dbReference type="Pfam" id="PF00583">
    <property type="entry name" value="Acetyltransf_1"/>
    <property type="match status" value="1"/>
</dbReference>
<evidence type="ECO:0000313" key="4">
    <source>
        <dbReference type="EMBL" id="MBD8016495.1"/>
    </source>
</evidence>
<dbReference type="CDD" id="cd04301">
    <property type="entry name" value="NAT_SF"/>
    <property type="match status" value="1"/>
</dbReference>
<dbReference type="EMBL" id="JACSPU010000007">
    <property type="protein sequence ID" value="MBD8016495.1"/>
    <property type="molecule type" value="Genomic_DNA"/>
</dbReference>
<dbReference type="InterPro" id="IPR000182">
    <property type="entry name" value="GNAT_dom"/>
</dbReference>
<feature type="domain" description="N-acetyltransferase" evidence="3">
    <location>
        <begin position="19"/>
        <end position="172"/>
    </location>
</feature>
<evidence type="ECO:0000259" key="3">
    <source>
        <dbReference type="PROSITE" id="PS51186"/>
    </source>
</evidence>
<gene>
    <name evidence="4" type="ORF">H9630_16970</name>
</gene>
<evidence type="ECO:0000313" key="5">
    <source>
        <dbReference type="Proteomes" id="UP000658980"/>
    </source>
</evidence>
<dbReference type="PANTHER" id="PTHR42919:SF8">
    <property type="entry name" value="N-ALPHA-ACETYLTRANSFERASE 50"/>
    <property type="match status" value="1"/>
</dbReference>
<proteinExistence type="predicted"/>
<name>A0ABR8WHF5_9BACL</name>
<accession>A0ABR8WHF5</accession>
<protein>
    <submittedName>
        <fullName evidence="4">GNAT family N-acetyltransferase</fullName>
    </submittedName>
</protein>
<dbReference type="PROSITE" id="PS51186">
    <property type="entry name" value="GNAT"/>
    <property type="match status" value="1"/>
</dbReference>
<dbReference type="Proteomes" id="UP000658980">
    <property type="component" value="Unassembled WGS sequence"/>
</dbReference>
<evidence type="ECO:0000256" key="2">
    <source>
        <dbReference type="ARBA" id="ARBA00023315"/>
    </source>
</evidence>
<dbReference type="SUPFAM" id="SSF55729">
    <property type="entry name" value="Acyl-CoA N-acyltransferases (Nat)"/>
    <property type="match status" value="1"/>
</dbReference>
<keyword evidence="5" id="KW-1185">Reference proteome</keyword>
<organism evidence="4 5">
    <name type="scientific">Planococcus wigleyi</name>
    <dbReference type="NCBI Taxonomy" id="2762216"/>
    <lineage>
        <taxon>Bacteria</taxon>
        <taxon>Bacillati</taxon>
        <taxon>Bacillota</taxon>
        <taxon>Bacilli</taxon>
        <taxon>Bacillales</taxon>
        <taxon>Caryophanaceae</taxon>
        <taxon>Planococcus</taxon>
    </lineage>
</organism>